<protein>
    <recommendedName>
        <fullName evidence="1">F-box domain-containing protein</fullName>
    </recommendedName>
</protein>
<dbReference type="PANTHER" id="PTHR21503:SF52">
    <property type="entry name" value="F-BOX DOMAIN-CONTAINING PROTEIN"/>
    <property type="match status" value="1"/>
</dbReference>
<feature type="domain" description="F-box" evidence="1">
    <location>
        <begin position="3"/>
        <end position="49"/>
    </location>
</feature>
<dbReference type="PROSITE" id="PS50181">
    <property type="entry name" value="FBOX"/>
    <property type="match status" value="1"/>
</dbReference>
<dbReference type="InParanoid" id="E3N3J3"/>
<dbReference type="Pfam" id="PF00646">
    <property type="entry name" value="F-box"/>
    <property type="match status" value="1"/>
</dbReference>
<dbReference type="Proteomes" id="UP000008281">
    <property type="component" value="Unassembled WGS sequence"/>
</dbReference>
<reference evidence="2" key="1">
    <citation type="submission" date="2007-07" db="EMBL/GenBank/DDBJ databases">
        <title>PCAP assembly of the Caenorhabditis remanei genome.</title>
        <authorList>
            <consortium name="The Caenorhabditis remanei Sequencing Consortium"/>
            <person name="Wilson R.K."/>
        </authorList>
    </citation>
    <scope>NUCLEOTIDE SEQUENCE [LARGE SCALE GENOMIC DNA]</scope>
    <source>
        <strain evidence="2">PB4641</strain>
    </source>
</reference>
<evidence type="ECO:0000259" key="1">
    <source>
        <dbReference type="PROSITE" id="PS50181"/>
    </source>
</evidence>
<organism evidence="3">
    <name type="scientific">Caenorhabditis remanei</name>
    <name type="common">Caenorhabditis vulgaris</name>
    <dbReference type="NCBI Taxonomy" id="31234"/>
    <lineage>
        <taxon>Eukaryota</taxon>
        <taxon>Metazoa</taxon>
        <taxon>Ecdysozoa</taxon>
        <taxon>Nematoda</taxon>
        <taxon>Chromadorea</taxon>
        <taxon>Rhabditida</taxon>
        <taxon>Rhabditina</taxon>
        <taxon>Rhabditomorpha</taxon>
        <taxon>Rhabditoidea</taxon>
        <taxon>Rhabditidae</taxon>
        <taxon>Peloderinae</taxon>
        <taxon>Caenorhabditis</taxon>
    </lineage>
</organism>
<gene>
    <name evidence="2" type="ORF">CRE_22048</name>
</gene>
<sequence length="313" mass="35990">MFPFPLLRLPGVVLCEVFKSLNIEEKIKLSLCSKKISIQINNAQLYSQKVIVGLDIRNQHIEVTSENIKDAFKIINCSYTGTIENPDMQQCQIEGHTVPVFSFAKRITTFWKNDKEGFLSVIRHLMKIFQCRFSINNDYNSVSYEKTISELFNLQVEFMKLTIYLRGSEDEHSFWNQISNKFGLVEDLRITCVFDPDFTPVFTSWPQKIYILNSDWFTVESLLTCTCSTITLWNSTLGNKDLDVVLRKWKTGGFQNLEGMKIIGRNITNKGTAVLEMRLMELDGMVIQTDDGSKKATFKLGYQSIEMSVTVSQ</sequence>
<dbReference type="InterPro" id="IPR001810">
    <property type="entry name" value="F-box_dom"/>
</dbReference>
<dbReference type="EMBL" id="DS268519">
    <property type="protein sequence ID" value="EFO85018.1"/>
    <property type="molecule type" value="Genomic_DNA"/>
</dbReference>
<evidence type="ECO:0000313" key="3">
    <source>
        <dbReference type="Proteomes" id="UP000008281"/>
    </source>
</evidence>
<dbReference type="PANTHER" id="PTHR21503">
    <property type="entry name" value="F-BOX-CONTAINING HYPOTHETICAL PROTEIN C.ELEGANS"/>
    <property type="match status" value="1"/>
</dbReference>
<accession>E3N3J3</accession>
<dbReference type="Pfam" id="PF07735">
    <property type="entry name" value="FBA_2"/>
    <property type="match status" value="1"/>
</dbReference>
<dbReference type="HOGENOM" id="CLU_028840_6_0_1"/>
<keyword evidence="3" id="KW-1185">Reference proteome</keyword>
<name>E3N3J3_CAERE</name>
<dbReference type="InterPro" id="IPR012885">
    <property type="entry name" value="F-box_Sdz-33"/>
</dbReference>
<dbReference type="AlphaFoldDB" id="E3N3J3"/>
<proteinExistence type="predicted"/>
<evidence type="ECO:0000313" key="2">
    <source>
        <dbReference type="EMBL" id="EFO85018.1"/>
    </source>
</evidence>